<reference evidence="3 4" key="1">
    <citation type="submission" date="2019-02" db="EMBL/GenBank/DDBJ databases">
        <title>Genome sequencing of the rare red list fungi Hericium alpestre (H. flagellum).</title>
        <authorList>
            <person name="Buettner E."/>
            <person name="Kellner H."/>
        </authorList>
    </citation>
    <scope>NUCLEOTIDE SEQUENCE [LARGE SCALE GENOMIC DNA]</scope>
    <source>
        <strain evidence="3 4">DSM 108284</strain>
    </source>
</reference>
<keyword evidence="4" id="KW-1185">Reference proteome</keyword>
<dbReference type="SMART" id="SM00450">
    <property type="entry name" value="RHOD"/>
    <property type="match status" value="1"/>
</dbReference>
<dbReference type="PANTHER" id="PTHR44086">
    <property type="entry name" value="THIOSULFATE SULFURTRANSFERASE RDL2, MITOCHONDRIAL-RELATED"/>
    <property type="match status" value="1"/>
</dbReference>
<dbReference type="InterPro" id="IPR001763">
    <property type="entry name" value="Rhodanese-like_dom"/>
</dbReference>
<organism evidence="3 4">
    <name type="scientific">Hericium alpestre</name>
    <dbReference type="NCBI Taxonomy" id="135208"/>
    <lineage>
        <taxon>Eukaryota</taxon>
        <taxon>Fungi</taxon>
        <taxon>Dikarya</taxon>
        <taxon>Basidiomycota</taxon>
        <taxon>Agaricomycotina</taxon>
        <taxon>Agaricomycetes</taxon>
        <taxon>Russulales</taxon>
        <taxon>Hericiaceae</taxon>
        <taxon>Hericium</taxon>
    </lineage>
</organism>
<dbReference type="Pfam" id="PF00581">
    <property type="entry name" value="Rhodanese"/>
    <property type="match status" value="1"/>
</dbReference>
<dbReference type="Proteomes" id="UP000298061">
    <property type="component" value="Unassembled WGS sequence"/>
</dbReference>
<dbReference type="Gene3D" id="3.40.250.10">
    <property type="entry name" value="Rhodanese-like domain"/>
    <property type="match status" value="1"/>
</dbReference>
<gene>
    <name evidence="3" type="ORF">EWM64_g8767</name>
</gene>
<dbReference type="GO" id="GO:0004792">
    <property type="term" value="F:thiosulfate-cyanide sulfurtransferase activity"/>
    <property type="evidence" value="ECO:0007669"/>
    <property type="project" value="TreeGrafter"/>
</dbReference>
<dbReference type="InterPro" id="IPR036873">
    <property type="entry name" value="Rhodanese-like_dom_sf"/>
</dbReference>
<name>A0A4Y9ZKW3_9AGAM</name>
<dbReference type="EMBL" id="SFCI01001660">
    <property type="protein sequence ID" value="TFY75245.1"/>
    <property type="molecule type" value="Genomic_DNA"/>
</dbReference>
<dbReference type="PROSITE" id="PS50206">
    <property type="entry name" value="RHODANESE_3"/>
    <property type="match status" value="1"/>
</dbReference>
<dbReference type="OrthoDB" id="566238at2759"/>
<dbReference type="AlphaFoldDB" id="A0A4Y9ZKW3"/>
<dbReference type="SUPFAM" id="SSF52821">
    <property type="entry name" value="Rhodanese/Cell cycle control phosphatase"/>
    <property type="match status" value="1"/>
</dbReference>
<feature type="region of interest" description="Disordered" evidence="1">
    <location>
        <begin position="1"/>
        <end position="29"/>
    </location>
</feature>
<dbReference type="STRING" id="135208.A0A4Y9ZKW3"/>
<accession>A0A4Y9ZKW3</accession>
<sequence>MSTSTIRKTHTRSSSTASSGSRDSLSLSRGERPLSFQNFQAYHREALSDSSVTTPVFSPKFATLEPKPSPIYDPLPQRTIEDIRDEVAARLAVRVVRKIKLVDDTKVSVALTLSKQDDAQFLRIVAGHLQPTMALKSYLFAIATTGTGPTALIFCGSSPIQVQRAALIASSKFIGRVQALYDEGTRWIARVHDIGWTPYDETALWDVVQKSAQQLIDPSLPPPGSRSINDMLGDGAARLQRITPRQAFDELHDISIPMPVLLVDIRPQAQREQFGWIRGSLVIERNVLEWRFDPRARVEDGRLEIANRYDLRVIVLCQEGYTSSLAAAALQDLGLLNATDIDGGYKAWVEAALPIEISPVWPQTGRLSI</sequence>
<evidence type="ECO:0000313" key="4">
    <source>
        <dbReference type="Proteomes" id="UP000298061"/>
    </source>
</evidence>
<protein>
    <recommendedName>
        <fullName evidence="2">Rhodanese domain-containing protein</fullName>
    </recommendedName>
</protein>
<feature type="domain" description="Rhodanese" evidence="2">
    <location>
        <begin position="260"/>
        <end position="357"/>
    </location>
</feature>
<evidence type="ECO:0000256" key="1">
    <source>
        <dbReference type="SAM" id="MobiDB-lite"/>
    </source>
</evidence>
<evidence type="ECO:0000259" key="2">
    <source>
        <dbReference type="PROSITE" id="PS50206"/>
    </source>
</evidence>
<proteinExistence type="predicted"/>
<comment type="caution">
    <text evidence="3">The sequence shown here is derived from an EMBL/GenBank/DDBJ whole genome shotgun (WGS) entry which is preliminary data.</text>
</comment>
<feature type="compositionally biased region" description="Low complexity" evidence="1">
    <location>
        <begin position="12"/>
        <end position="28"/>
    </location>
</feature>
<dbReference type="PANTHER" id="PTHR44086:SF10">
    <property type="entry name" value="THIOSULFATE SULFURTRANSFERASE_RHODANESE-LIKE DOMAIN-CONTAINING PROTEIN 3"/>
    <property type="match status" value="1"/>
</dbReference>
<evidence type="ECO:0000313" key="3">
    <source>
        <dbReference type="EMBL" id="TFY75245.1"/>
    </source>
</evidence>